<feature type="compositionally biased region" description="Polar residues" evidence="1">
    <location>
        <begin position="59"/>
        <end position="75"/>
    </location>
</feature>
<dbReference type="AlphaFoldDB" id="A0A2N5U6T4"/>
<evidence type="ECO:0000313" key="2">
    <source>
        <dbReference type="EMBL" id="PLW33464.1"/>
    </source>
</evidence>
<feature type="non-terminal residue" evidence="2">
    <location>
        <position position="75"/>
    </location>
</feature>
<dbReference type="EMBL" id="PGCI01000219">
    <property type="protein sequence ID" value="PLW33464.1"/>
    <property type="molecule type" value="Genomic_DNA"/>
</dbReference>
<feature type="compositionally biased region" description="Low complexity" evidence="1">
    <location>
        <begin position="48"/>
        <end position="58"/>
    </location>
</feature>
<dbReference type="Proteomes" id="UP000235392">
    <property type="component" value="Unassembled WGS sequence"/>
</dbReference>
<evidence type="ECO:0000313" key="3">
    <source>
        <dbReference type="Proteomes" id="UP000235392"/>
    </source>
</evidence>
<accession>A0A2N5U6T4</accession>
<feature type="region of interest" description="Disordered" evidence="1">
    <location>
        <begin position="48"/>
        <end position="75"/>
    </location>
</feature>
<comment type="caution">
    <text evidence="2">The sequence shown here is derived from an EMBL/GenBank/DDBJ whole genome shotgun (WGS) entry which is preliminary data.</text>
</comment>
<proteinExistence type="predicted"/>
<gene>
    <name evidence="2" type="ORF">PCASD_14391</name>
</gene>
<evidence type="ECO:0000256" key="1">
    <source>
        <dbReference type="SAM" id="MobiDB-lite"/>
    </source>
</evidence>
<protein>
    <submittedName>
        <fullName evidence="2">Uncharacterized protein</fullName>
    </submittedName>
</protein>
<name>A0A2N5U6T4_9BASI</name>
<organism evidence="2 3">
    <name type="scientific">Puccinia coronata f. sp. avenae</name>
    <dbReference type="NCBI Taxonomy" id="200324"/>
    <lineage>
        <taxon>Eukaryota</taxon>
        <taxon>Fungi</taxon>
        <taxon>Dikarya</taxon>
        <taxon>Basidiomycota</taxon>
        <taxon>Pucciniomycotina</taxon>
        <taxon>Pucciniomycetes</taxon>
        <taxon>Pucciniales</taxon>
        <taxon>Pucciniaceae</taxon>
        <taxon>Puccinia</taxon>
    </lineage>
</organism>
<reference evidence="2 3" key="1">
    <citation type="submission" date="2017-11" db="EMBL/GenBank/DDBJ databases">
        <title>De novo assembly and phasing of dikaryotic genomes from two isolates of Puccinia coronata f. sp. avenae, the causal agent of oat crown rust.</title>
        <authorList>
            <person name="Miller M.E."/>
            <person name="Zhang Y."/>
            <person name="Omidvar V."/>
            <person name="Sperschneider J."/>
            <person name="Schwessinger B."/>
            <person name="Raley C."/>
            <person name="Palmer J.M."/>
            <person name="Garnica D."/>
            <person name="Upadhyaya N."/>
            <person name="Rathjen J."/>
            <person name="Taylor J.M."/>
            <person name="Park R.F."/>
            <person name="Dodds P.N."/>
            <person name="Hirsch C.D."/>
            <person name="Kianian S.F."/>
            <person name="Figueroa M."/>
        </authorList>
    </citation>
    <scope>NUCLEOTIDE SEQUENCE [LARGE SCALE GENOMIC DNA]</scope>
    <source>
        <strain evidence="2">12SD80</strain>
    </source>
</reference>
<sequence length="75" mass="8770">MQRNKQYRSRSNKQILGQAELVRAAGSVERYQCTQLRTSRIVNQLYQQSQTQTKQDPTNKQSRLASNTHQSCDQR</sequence>